<evidence type="ECO:0000256" key="3">
    <source>
        <dbReference type="ARBA" id="ARBA00022517"/>
    </source>
</evidence>
<comment type="similarity">
    <text evidence="1 8 9 10">Belongs to the TRAFAC class TrmE-Era-EngA-EngB-Septin-like GTPase superfamily. EngA (Der) GTPase family.</text>
</comment>
<dbReference type="CDD" id="cd01894">
    <property type="entry name" value="EngA1"/>
    <property type="match status" value="1"/>
</dbReference>
<dbReference type="GO" id="GO:0005525">
    <property type="term" value="F:GTP binding"/>
    <property type="evidence" value="ECO:0007669"/>
    <property type="project" value="UniProtKB-UniRule"/>
</dbReference>
<keyword evidence="5 8" id="KW-0547">Nucleotide-binding</keyword>
<dbReference type="CDD" id="cd01895">
    <property type="entry name" value="EngA2"/>
    <property type="match status" value="1"/>
</dbReference>
<feature type="binding site" evidence="8">
    <location>
        <begin position="389"/>
        <end position="392"/>
    </location>
    <ligand>
        <name>GTP</name>
        <dbReference type="ChEBI" id="CHEBI:37565"/>
        <label>2</label>
    </ligand>
</feature>
<dbReference type="AlphaFoldDB" id="A0A518EVY5"/>
<dbReference type="GO" id="GO:0042254">
    <property type="term" value="P:ribosome biogenesis"/>
    <property type="evidence" value="ECO:0007669"/>
    <property type="project" value="UniProtKB-KW"/>
</dbReference>
<dbReference type="FunFam" id="3.30.300.20:FF:000004">
    <property type="entry name" value="GTPase Der"/>
    <property type="match status" value="1"/>
</dbReference>
<dbReference type="InterPro" id="IPR027417">
    <property type="entry name" value="P-loop_NTPase"/>
</dbReference>
<accession>A0A518EVY5</accession>
<sequence length="538" mass="59799">MQDPTDPLDRSDADEIVPLDLDSELNPPDKLDGELDGELGDDFEVDLDGELEEDFDVEFEDEPAEVFEEDREEKKRRPGGPKSPRVSTVPLPRVALVGRPNVGKSTLLNRLCGSRVAIVEPTAGVTRDRIAVAARLSVKEGERWVEVIDTGGLGIVDRDDLGPHVEAQVDVAFKGADLVLFVVDVRDGVTPPDQMVANLLRGSKMPVLLVVNKAEGGGFDWEVETFHKLGVGGDPIVISAQNGEGLQDLRQQIIDQLPGAPEEKPGDTPLMKIAVVGRRNAGKSTLVNQLAGEDRMIVSEIEGTTRDAVDVVFERDGETFTVIDTAGVRKRSKVEDAIEFFADARSLRTIRRADVVVLLFDVTRRLSSIEKNLARYAIDRFKPTILAANKWDLVDGQQTPEKFREYLDAQLPGMNFAPIVFLSAKEGIRTHELIGVAKDLFEQAHQRVSTGDLNQVLKKALEARNPSSKGYRVRVRYATQAEVAPPTFVLFVNDKKHVGKDWLRYLTNRFREALPFHEVPLRIVLKDKKAVEEEKYFS</sequence>
<dbReference type="SUPFAM" id="SSF52540">
    <property type="entry name" value="P-loop containing nucleoside triphosphate hydrolases"/>
    <property type="match status" value="2"/>
</dbReference>
<evidence type="ECO:0000313" key="13">
    <source>
        <dbReference type="EMBL" id="QDV08228.1"/>
    </source>
</evidence>
<dbReference type="PRINTS" id="PR00326">
    <property type="entry name" value="GTP1OBG"/>
</dbReference>
<evidence type="ECO:0000313" key="14">
    <source>
        <dbReference type="Proteomes" id="UP000320390"/>
    </source>
</evidence>
<name>A0A518EVY5_9BACT</name>
<keyword evidence="3 8" id="KW-0690">Ribosome biogenesis</keyword>
<comment type="subunit">
    <text evidence="8">Associates with the 50S ribosomal subunit.</text>
</comment>
<dbReference type="PROSITE" id="PS51712">
    <property type="entry name" value="G_ENGA"/>
    <property type="match status" value="1"/>
</dbReference>
<comment type="function">
    <text evidence="8 10">GTPase that plays an essential role in the late steps of ribosome biogenesis.</text>
</comment>
<dbReference type="HAMAP" id="MF_00195">
    <property type="entry name" value="GTPase_Der"/>
    <property type="match status" value="1"/>
</dbReference>
<dbReference type="Proteomes" id="UP000320390">
    <property type="component" value="Chromosome"/>
</dbReference>
<dbReference type="EMBL" id="CP036434">
    <property type="protein sequence ID" value="QDV08228.1"/>
    <property type="molecule type" value="Genomic_DNA"/>
</dbReference>
<feature type="binding site" evidence="8">
    <location>
        <begin position="324"/>
        <end position="328"/>
    </location>
    <ligand>
        <name>GTP</name>
        <dbReference type="ChEBI" id="CHEBI:37565"/>
        <label>2</label>
    </ligand>
</feature>
<dbReference type="InterPro" id="IPR016484">
    <property type="entry name" value="GTPase_Der"/>
</dbReference>
<keyword evidence="6 8" id="KW-0342">GTP-binding</keyword>
<feature type="binding site" evidence="8">
    <location>
        <begin position="149"/>
        <end position="153"/>
    </location>
    <ligand>
        <name>GTP</name>
        <dbReference type="ChEBI" id="CHEBI:37565"/>
        <label>1</label>
    </ligand>
</feature>
<feature type="compositionally biased region" description="Acidic residues" evidence="11">
    <location>
        <begin position="55"/>
        <end position="71"/>
    </location>
</feature>
<evidence type="ECO:0000256" key="7">
    <source>
        <dbReference type="ARBA" id="ARBA00032345"/>
    </source>
</evidence>
<evidence type="ECO:0000256" key="4">
    <source>
        <dbReference type="ARBA" id="ARBA00022737"/>
    </source>
</evidence>
<evidence type="ECO:0000256" key="9">
    <source>
        <dbReference type="PROSITE-ProRule" id="PRU01049"/>
    </source>
</evidence>
<gene>
    <name evidence="8 13" type="primary">der</name>
    <name evidence="13" type="ORF">Poly30_37640</name>
</gene>
<evidence type="ECO:0000256" key="1">
    <source>
        <dbReference type="ARBA" id="ARBA00008279"/>
    </source>
</evidence>
<dbReference type="InterPro" id="IPR006073">
    <property type="entry name" value="GTP-bd"/>
</dbReference>
<evidence type="ECO:0000256" key="5">
    <source>
        <dbReference type="ARBA" id="ARBA00022741"/>
    </source>
</evidence>
<evidence type="ECO:0000256" key="10">
    <source>
        <dbReference type="RuleBase" id="RU004481"/>
    </source>
</evidence>
<dbReference type="InterPro" id="IPR032859">
    <property type="entry name" value="KH_dom-like"/>
</dbReference>
<keyword evidence="4 10" id="KW-0677">Repeat</keyword>
<protein>
    <recommendedName>
        <fullName evidence="2 8">GTPase Der</fullName>
    </recommendedName>
    <alternativeName>
        <fullName evidence="7 8">GTP-binding protein EngA</fullName>
    </alternativeName>
</protein>
<dbReference type="RefSeq" id="WP_419190360.1">
    <property type="nucleotide sequence ID" value="NZ_CP036434.1"/>
</dbReference>
<evidence type="ECO:0000256" key="11">
    <source>
        <dbReference type="SAM" id="MobiDB-lite"/>
    </source>
</evidence>
<reference evidence="13 14" key="1">
    <citation type="submission" date="2019-02" db="EMBL/GenBank/DDBJ databases">
        <title>Deep-cultivation of Planctomycetes and their phenomic and genomic characterization uncovers novel biology.</title>
        <authorList>
            <person name="Wiegand S."/>
            <person name="Jogler M."/>
            <person name="Boedeker C."/>
            <person name="Pinto D."/>
            <person name="Vollmers J."/>
            <person name="Rivas-Marin E."/>
            <person name="Kohn T."/>
            <person name="Peeters S.H."/>
            <person name="Heuer A."/>
            <person name="Rast P."/>
            <person name="Oberbeckmann S."/>
            <person name="Bunk B."/>
            <person name="Jeske O."/>
            <person name="Meyerdierks A."/>
            <person name="Storesund J.E."/>
            <person name="Kallscheuer N."/>
            <person name="Luecker S."/>
            <person name="Lage O.M."/>
            <person name="Pohl T."/>
            <person name="Merkel B.J."/>
            <person name="Hornburger P."/>
            <person name="Mueller R.-W."/>
            <person name="Bruemmer F."/>
            <person name="Labrenz M."/>
            <person name="Spormann A.M."/>
            <person name="Op den Camp H."/>
            <person name="Overmann J."/>
            <person name="Amann R."/>
            <person name="Jetten M.S.M."/>
            <person name="Mascher T."/>
            <person name="Medema M.H."/>
            <person name="Devos D.P."/>
            <person name="Kaster A.-K."/>
            <person name="Ovreas L."/>
            <person name="Rohde M."/>
            <person name="Galperin M.Y."/>
            <person name="Jogler C."/>
        </authorList>
    </citation>
    <scope>NUCLEOTIDE SEQUENCE [LARGE SCALE GENOMIC DNA]</scope>
    <source>
        <strain evidence="13 14">Poly30</strain>
    </source>
</reference>
<dbReference type="Gene3D" id="3.30.300.20">
    <property type="match status" value="1"/>
</dbReference>
<dbReference type="InterPro" id="IPR031166">
    <property type="entry name" value="G_ENGA"/>
</dbReference>
<dbReference type="Pfam" id="PF14714">
    <property type="entry name" value="KH_dom-like"/>
    <property type="match status" value="1"/>
</dbReference>
<feature type="binding site" evidence="8">
    <location>
        <begin position="277"/>
        <end position="284"/>
    </location>
    <ligand>
        <name>GTP</name>
        <dbReference type="ChEBI" id="CHEBI:37565"/>
        <label>2</label>
    </ligand>
</feature>
<evidence type="ECO:0000256" key="2">
    <source>
        <dbReference type="ARBA" id="ARBA00020953"/>
    </source>
</evidence>
<evidence type="ECO:0000256" key="6">
    <source>
        <dbReference type="ARBA" id="ARBA00023134"/>
    </source>
</evidence>
<dbReference type="PANTHER" id="PTHR43834:SF6">
    <property type="entry name" value="GTPASE DER"/>
    <property type="match status" value="1"/>
</dbReference>
<feature type="region of interest" description="Disordered" evidence="11">
    <location>
        <begin position="1"/>
        <end position="42"/>
    </location>
</feature>
<feature type="region of interest" description="Disordered" evidence="11">
    <location>
        <begin position="55"/>
        <end position="88"/>
    </location>
</feature>
<dbReference type="SMART" id="SM00173">
    <property type="entry name" value="RAS"/>
    <property type="match status" value="1"/>
</dbReference>
<keyword evidence="14" id="KW-1185">Reference proteome</keyword>
<dbReference type="NCBIfam" id="TIGR03594">
    <property type="entry name" value="GTPase_EngA"/>
    <property type="match status" value="1"/>
</dbReference>
<dbReference type="Pfam" id="PF01926">
    <property type="entry name" value="MMR_HSR1"/>
    <property type="match status" value="2"/>
</dbReference>
<feature type="domain" description="EngA-type G" evidence="12">
    <location>
        <begin position="271"/>
        <end position="445"/>
    </location>
</feature>
<dbReference type="InterPro" id="IPR015946">
    <property type="entry name" value="KH_dom-like_a/b"/>
</dbReference>
<feature type="binding site" evidence="8">
    <location>
        <begin position="98"/>
        <end position="105"/>
    </location>
    <ligand>
        <name>GTP</name>
        <dbReference type="ChEBI" id="CHEBI:37565"/>
        <label>1</label>
    </ligand>
</feature>
<dbReference type="PANTHER" id="PTHR43834">
    <property type="entry name" value="GTPASE DER"/>
    <property type="match status" value="1"/>
</dbReference>
<dbReference type="Gene3D" id="3.40.50.300">
    <property type="entry name" value="P-loop containing nucleotide triphosphate hydrolases"/>
    <property type="match status" value="2"/>
</dbReference>
<dbReference type="PIRSF" id="PIRSF006485">
    <property type="entry name" value="GTP-binding_EngA"/>
    <property type="match status" value="1"/>
</dbReference>
<evidence type="ECO:0000256" key="8">
    <source>
        <dbReference type="HAMAP-Rule" id="MF_00195"/>
    </source>
</evidence>
<evidence type="ECO:0000259" key="12">
    <source>
        <dbReference type="PROSITE" id="PS51712"/>
    </source>
</evidence>
<dbReference type="FunFam" id="3.40.50.300:FF:000040">
    <property type="entry name" value="GTPase Der"/>
    <property type="match status" value="1"/>
</dbReference>
<feature type="binding site" evidence="8">
    <location>
        <begin position="212"/>
        <end position="215"/>
    </location>
    <ligand>
        <name>GTP</name>
        <dbReference type="ChEBI" id="CHEBI:37565"/>
        <label>1</label>
    </ligand>
</feature>
<feature type="compositionally biased region" description="Acidic residues" evidence="11">
    <location>
        <begin position="14"/>
        <end position="23"/>
    </location>
</feature>
<proteinExistence type="inferred from homology"/>
<organism evidence="13 14">
    <name type="scientific">Saltatorellus ferox</name>
    <dbReference type="NCBI Taxonomy" id="2528018"/>
    <lineage>
        <taxon>Bacteria</taxon>
        <taxon>Pseudomonadati</taxon>
        <taxon>Planctomycetota</taxon>
        <taxon>Planctomycetia</taxon>
        <taxon>Planctomycetia incertae sedis</taxon>
        <taxon>Saltatorellus</taxon>
    </lineage>
</organism>
<dbReference type="NCBIfam" id="TIGR00231">
    <property type="entry name" value="small_GTP"/>
    <property type="match status" value="2"/>
</dbReference>
<dbReference type="InterPro" id="IPR005225">
    <property type="entry name" value="Small_GTP-bd"/>
</dbReference>
<dbReference type="GO" id="GO:0043022">
    <property type="term" value="F:ribosome binding"/>
    <property type="evidence" value="ECO:0007669"/>
    <property type="project" value="TreeGrafter"/>
</dbReference>